<accession>A0ACC2BXV7</accession>
<proteinExistence type="predicted"/>
<protein>
    <submittedName>
        <fullName evidence="1">Uncharacterized protein</fullName>
    </submittedName>
</protein>
<dbReference type="EMBL" id="CM055104">
    <property type="protein sequence ID" value="KAJ7534600.1"/>
    <property type="molecule type" value="Genomic_DNA"/>
</dbReference>
<reference evidence="2" key="1">
    <citation type="journal article" date="2024" name="Proc. Natl. Acad. Sci. U.S.A.">
        <title>Extraordinary preservation of gene collinearity over three hundred million years revealed in homosporous lycophytes.</title>
        <authorList>
            <person name="Li C."/>
            <person name="Wickell D."/>
            <person name="Kuo L.Y."/>
            <person name="Chen X."/>
            <person name="Nie B."/>
            <person name="Liao X."/>
            <person name="Peng D."/>
            <person name="Ji J."/>
            <person name="Jenkins J."/>
            <person name="Williams M."/>
            <person name="Shu S."/>
            <person name="Plott C."/>
            <person name="Barry K."/>
            <person name="Rajasekar S."/>
            <person name="Grimwood J."/>
            <person name="Han X."/>
            <person name="Sun S."/>
            <person name="Hou Z."/>
            <person name="He W."/>
            <person name="Dai G."/>
            <person name="Sun C."/>
            <person name="Schmutz J."/>
            <person name="Leebens-Mack J.H."/>
            <person name="Li F.W."/>
            <person name="Wang L."/>
        </authorList>
    </citation>
    <scope>NUCLEOTIDE SEQUENCE [LARGE SCALE GENOMIC DNA]</scope>
    <source>
        <strain evidence="2">cv. PW_Plant_1</strain>
    </source>
</reference>
<gene>
    <name evidence="1" type="ORF">O6H91_13G102000</name>
</gene>
<organism evidence="1 2">
    <name type="scientific">Diphasiastrum complanatum</name>
    <name type="common">Issler's clubmoss</name>
    <name type="synonym">Lycopodium complanatum</name>
    <dbReference type="NCBI Taxonomy" id="34168"/>
    <lineage>
        <taxon>Eukaryota</taxon>
        <taxon>Viridiplantae</taxon>
        <taxon>Streptophyta</taxon>
        <taxon>Embryophyta</taxon>
        <taxon>Tracheophyta</taxon>
        <taxon>Lycopodiopsida</taxon>
        <taxon>Lycopodiales</taxon>
        <taxon>Lycopodiaceae</taxon>
        <taxon>Lycopodioideae</taxon>
        <taxon>Diphasiastrum</taxon>
    </lineage>
</organism>
<dbReference type="Proteomes" id="UP001162992">
    <property type="component" value="Chromosome 13"/>
</dbReference>
<comment type="caution">
    <text evidence="1">The sequence shown here is derived from an EMBL/GenBank/DDBJ whole genome shotgun (WGS) entry which is preliminary data.</text>
</comment>
<name>A0ACC2BXV7_DIPCM</name>
<evidence type="ECO:0000313" key="1">
    <source>
        <dbReference type="EMBL" id="KAJ7534600.1"/>
    </source>
</evidence>
<keyword evidence="2" id="KW-1185">Reference proteome</keyword>
<evidence type="ECO:0000313" key="2">
    <source>
        <dbReference type="Proteomes" id="UP001162992"/>
    </source>
</evidence>
<sequence length="388" mass="45253">MRGILYTILVIVVLALLRLSTHPPTTEPRRNGPGRRLVLRRHSVRSVSQHEHVAFDPLVAEFERKSEQRALERQTIDKQHAVNASTSDRDSSFSEIIFAEHAPGQESQPDPWGDNYEAYMNDEEHFNISQRLTVLFPLLDIDPLDHFVSLKELQDWHVQQALKDALYRTNRELQMLDTNQDGLVSFKEYLPSLTSDNTEVANKEHDGASWWKEYFKIADEDEDTFLNKVEFFNFLHSEDGNSTKLHLWSRKQQIKSRDQDNDGKLSFLEFDQNLFDIFINHNVYSTSATAHVGGRPINREKHAKAKFAELDVNNDGFLTEDEFGPVMEKLQPGETFYAKQQAGYLIQEADEDRDGRLSLKEMLEHPYIFYSTVYRHNDETNMFHDEFR</sequence>